<evidence type="ECO:0000256" key="1">
    <source>
        <dbReference type="ARBA" id="ARBA00010088"/>
    </source>
</evidence>
<name>A0ABV7A0R7_9PROT</name>
<protein>
    <submittedName>
        <fullName evidence="5">Alpha/beta fold hydrolase</fullName>
    </submittedName>
</protein>
<comment type="similarity">
    <text evidence="1">Belongs to the peptidase S33 family.</text>
</comment>
<dbReference type="InterPro" id="IPR051601">
    <property type="entry name" value="Serine_prot/Carboxylest_S33"/>
</dbReference>
<dbReference type="PANTHER" id="PTHR43248">
    <property type="entry name" value="2-SUCCINYL-6-HYDROXY-2,4-CYCLOHEXADIENE-1-CARBOXYLATE SYNTHASE"/>
    <property type="match status" value="1"/>
</dbReference>
<comment type="caution">
    <text evidence="5">The sequence shown here is derived from an EMBL/GenBank/DDBJ whole genome shotgun (WGS) entry which is preliminary data.</text>
</comment>
<feature type="chain" id="PRO_5046555660" evidence="3">
    <location>
        <begin position="21"/>
        <end position="478"/>
    </location>
</feature>
<dbReference type="GO" id="GO:0016787">
    <property type="term" value="F:hydrolase activity"/>
    <property type="evidence" value="ECO:0007669"/>
    <property type="project" value="UniProtKB-KW"/>
</dbReference>
<dbReference type="EMBL" id="JBHRSV010000028">
    <property type="protein sequence ID" value="MFC2927296.1"/>
    <property type="molecule type" value="Genomic_DNA"/>
</dbReference>
<evidence type="ECO:0000256" key="3">
    <source>
        <dbReference type="SAM" id="SignalP"/>
    </source>
</evidence>
<keyword evidence="2 5" id="KW-0378">Hydrolase</keyword>
<evidence type="ECO:0000256" key="2">
    <source>
        <dbReference type="ARBA" id="ARBA00022801"/>
    </source>
</evidence>
<proteinExistence type="inferred from homology"/>
<dbReference type="InterPro" id="IPR029058">
    <property type="entry name" value="AB_hydrolase_fold"/>
</dbReference>
<accession>A0ABV7A0R7</accession>
<keyword evidence="3" id="KW-0732">Signal</keyword>
<dbReference type="SUPFAM" id="SSF53474">
    <property type="entry name" value="alpha/beta-Hydrolases"/>
    <property type="match status" value="1"/>
</dbReference>
<dbReference type="Pfam" id="PF00561">
    <property type="entry name" value="Abhydrolase_1"/>
    <property type="match status" value="1"/>
</dbReference>
<dbReference type="RefSeq" id="WP_343163283.1">
    <property type="nucleotide sequence ID" value="NZ_JBHRSV010000028.1"/>
</dbReference>
<feature type="signal peptide" evidence="3">
    <location>
        <begin position="1"/>
        <end position="20"/>
    </location>
</feature>
<organism evidence="5 6">
    <name type="scientific">Hyphobacterium vulgare</name>
    <dbReference type="NCBI Taxonomy" id="1736751"/>
    <lineage>
        <taxon>Bacteria</taxon>
        <taxon>Pseudomonadati</taxon>
        <taxon>Pseudomonadota</taxon>
        <taxon>Alphaproteobacteria</taxon>
        <taxon>Maricaulales</taxon>
        <taxon>Maricaulaceae</taxon>
        <taxon>Hyphobacterium</taxon>
    </lineage>
</organism>
<sequence length="478" mass="51140">MTRLLIALLTLLLSPAAALAQETEITFTADSGETVTAYEGRFEVPENRADPNSRTLSLAYVRFPATGDDPGVPIVYLSGGPGGSGIATARGRRFPLFMAMREFGDVIALDQRGTGASNDIERCVSSQTVPDAAAISDTEYAELYRAAAEECRTIWEGQGVDLRGYTTVESARDLSDLRRHLGADRVTLWGISYGTHLALAAIRELPGEIDRAILASVEGLDQTVKLPARTDAYFARLQEAVNTQPAAAAAYPDIAGLMRRVHQRLEAEPVLLDIPQGDGSAVPVLLQRASMQQAGSMLIADPGNAAILLALYATVDAGDHSLATALFQRFLESGEPITLSAMPIAMDLASGISDERLALFEAQAEDGLIGRYLNAPMPQIRGAWDGFDLGEDFRQPPVSDVPVLVLTGTLDGRTYPDSQREAVAGLTHVTHITVVNAGHNLFMTTPEVGEAMARFMRGEPASSVSITVDLPDFTALPF</sequence>
<dbReference type="Gene3D" id="3.40.50.1820">
    <property type="entry name" value="alpha/beta hydrolase"/>
    <property type="match status" value="1"/>
</dbReference>
<keyword evidence="6" id="KW-1185">Reference proteome</keyword>
<evidence type="ECO:0000259" key="4">
    <source>
        <dbReference type="Pfam" id="PF00561"/>
    </source>
</evidence>
<evidence type="ECO:0000313" key="6">
    <source>
        <dbReference type="Proteomes" id="UP001595379"/>
    </source>
</evidence>
<feature type="domain" description="AB hydrolase-1" evidence="4">
    <location>
        <begin position="73"/>
        <end position="253"/>
    </location>
</feature>
<reference evidence="6" key="1">
    <citation type="journal article" date="2019" name="Int. J. Syst. Evol. Microbiol.">
        <title>The Global Catalogue of Microorganisms (GCM) 10K type strain sequencing project: providing services to taxonomists for standard genome sequencing and annotation.</title>
        <authorList>
            <consortium name="The Broad Institute Genomics Platform"/>
            <consortium name="The Broad Institute Genome Sequencing Center for Infectious Disease"/>
            <person name="Wu L."/>
            <person name="Ma J."/>
        </authorList>
    </citation>
    <scope>NUCLEOTIDE SEQUENCE [LARGE SCALE GENOMIC DNA]</scope>
    <source>
        <strain evidence="6">KCTC 52487</strain>
    </source>
</reference>
<evidence type="ECO:0000313" key="5">
    <source>
        <dbReference type="EMBL" id="MFC2927296.1"/>
    </source>
</evidence>
<dbReference type="InterPro" id="IPR000073">
    <property type="entry name" value="AB_hydrolase_1"/>
</dbReference>
<dbReference type="Proteomes" id="UP001595379">
    <property type="component" value="Unassembled WGS sequence"/>
</dbReference>
<gene>
    <name evidence="5" type="ORF">ACFOOR_14405</name>
</gene>